<protein>
    <recommendedName>
        <fullName evidence="3">Phage tail protein</fullName>
    </recommendedName>
</protein>
<evidence type="ECO:0000313" key="1">
    <source>
        <dbReference type="EMBL" id="SFS52752.1"/>
    </source>
</evidence>
<dbReference type="STRING" id="311180.SAMN04488050_102123"/>
<evidence type="ECO:0008006" key="3">
    <source>
        <dbReference type="Google" id="ProtNLM"/>
    </source>
</evidence>
<accession>A0A1I6QK79</accession>
<reference evidence="2" key="1">
    <citation type="submission" date="2016-10" db="EMBL/GenBank/DDBJ databases">
        <authorList>
            <person name="Varghese N."/>
            <person name="Submissions S."/>
        </authorList>
    </citation>
    <scope>NUCLEOTIDE SEQUENCE [LARGE SCALE GENOMIC DNA]</scope>
    <source>
        <strain evidence="2">DSM 26894</strain>
    </source>
</reference>
<dbReference type="RefSeq" id="WP_143015321.1">
    <property type="nucleotide sequence ID" value="NZ_FNCL01000001.1"/>
</dbReference>
<dbReference type="AlphaFoldDB" id="A0A1I6QK79"/>
<evidence type="ECO:0000313" key="2">
    <source>
        <dbReference type="Proteomes" id="UP000199392"/>
    </source>
</evidence>
<dbReference type="EMBL" id="FOZW01000002">
    <property type="protein sequence ID" value="SFS52752.1"/>
    <property type="molecule type" value="Genomic_DNA"/>
</dbReference>
<name>A0A1I6QK79_9RHOB</name>
<keyword evidence="2" id="KW-1185">Reference proteome</keyword>
<gene>
    <name evidence="1" type="ORF">SAMN04488050_102123</name>
</gene>
<sequence>MANWPDNVPWIALGFTEVPQDGTIRTAMSAGAAKQRPRFSAVSRAIAASAVLTAAQYAALKAFYYTTLAGGSLTFEQIDPQTGASATWRFNGPPSGAALRADGETLTADLWSVSLPLEILP</sequence>
<organism evidence="1 2">
    <name type="scientific">Alloyangia pacifica</name>
    <dbReference type="NCBI Taxonomy" id="311180"/>
    <lineage>
        <taxon>Bacteria</taxon>
        <taxon>Pseudomonadati</taxon>
        <taxon>Pseudomonadota</taxon>
        <taxon>Alphaproteobacteria</taxon>
        <taxon>Rhodobacterales</taxon>
        <taxon>Roseobacteraceae</taxon>
        <taxon>Alloyangia</taxon>
    </lineage>
</organism>
<dbReference type="OrthoDB" id="363206at2"/>
<dbReference type="Proteomes" id="UP000199392">
    <property type="component" value="Unassembled WGS sequence"/>
</dbReference>
<proteinExistence type="predicted"/>